<evidence type="ECO:0000313" key="3">
    <source>
        <dbReference type="Proteomes" id="UP000282125"/>
    </source>
</evidence>
<dbReference type="Pfam" id="PF06445">
    <property type="entry name" value="GyrI-like"/>
    <property type="match status" value="1"/>
</dbReference>
<feature type="domain" description="AraC effector-binding" evidence="1">
    <location>
        <begin position="2"/>
        <end position="157"/>
    </location>
</feature>
<evidence type="ECO:0000259" key="1">
    <source>
        <dbReference type="SMART" id="SM00871"/>
    </source>
</evidence>
<reference evidence="2 3" key="1">
    <citation type="submission" date="2018-11" db="EMBL/GenBank/DDBJ databases">
        <title>Gemmobacter sp. nov., YIM 102744-1 draft genome.</title>
        <authorList>
            <person name="Li G."/>
            <person name="Jiang Y."/>
        </authorList>
    </citation>
    <scope>NUCLEOTIDE SEQUENCE [LARGE SCALE GENOMIC DNA]</scope>
    <source>
        <strain evidence="2 3">YIM 102744-1</strain>
    </source>
</reference>
<comment type="caution">
    <text evidence="2">The sequence shown here is derived from an EMBL/GenBank/DDBJ whole genome shotgun (WGS) entry which is preliminary data.</text>
</comment>
<dbReference type="InterPro" id="IPR010499">
    <property type="entry name" value="AraC_E-bd"/>
</dbReference>
<dbReference type="PANTHER" id="PTHR40055:SF1">
    <property type="entry name" value="TRANSCRIPTIONAL REGULATOR YGIV-RELATED"/>
    <property type="match status" value="1"/>
</dbReference>
<organism evidence="2 3">
    <name type="scientific">Falsigemmobacter faecalis</name>
    <dbReference type="NCBI Taxonomy" id="2488730"/>
    <lineage>
        <taxon>Bacteria</taxon>
        <taxon>Pseudomonadati</taxon>
        <taxon>Pseudomonadota</taxon>
        <taxon>Alphaproteobacteria</taxon>
        <taxon>Rhodobacterales</taxon>
        <taxon>Paracoccaceae</taxon>
        <taxon>Falsigemmobacter</taxon>
    </lineage>
</organism>
<gene>
    <name evidence="2" type="ORF">EG244_00670</name>
</gene>
<accession>A0A3P3DW69</accession>
<dbReference type="InterPro" id="IPR029442">
    <property type="entry name" value="GyrI-like"/>
</dbReference>
<dbReference type="RefSeq" id="WP_124963077.1">
    <property type="nucleotide sequence ID" value="NZ_RRAZ01000001.1"/>
</dbReference>
<dbReference type="InterPro" id="IPR050908">
    <property type="entry name" value="SmbC-like"/>
</dbReference>
<sequence>MYPVRVTTLETQPMLLMPWTGPYAEVEKGFEKLEEILAGARVFAPEVEAIVGIYLDDPSTTPPADQRADLGVLMSEILAAPEGMTPAELSPGRYAVLTHKGGFDSLMKAWCWFYEDWMPGSGEQIDDSRKPFELYADSMEPGIQPDDAEILICVPVAG</sequence>
<dbReference type="Gene3D" id="3.20.80.10">
    <property type="entry name" value="Regulatory factor, effector binding domain"/>
    <property type="match status" value="1"/>
</dbReference>
<dbReference type="InterPro" id="IPR011256">
    <property type="entry name" value="Reg_factor_effector_dom_sf"/>
</dbReference>
<dbReference type="EMBL" id="RRAZ01000001">
    <property type="protein sequence ID" value="RRH78500.1"/>
    <property type="molecule type" value="Genomic_DNA"/>
</dbReference>
<dbReference type="OrthoDB" id="9816011at2"/>
<dbReference type="SMART" id="SM00871">
    <property type="entry name" value="AraC_E_bind"/>
    <property type="match status" value="1"/>
</dbReference>
<name>A0A3P3DW69_9RHOB</name>
<dbReference type="Proteomes" id="UP000282125">
    <property type="component" value="Unassembled WGS sequence"/>
</dbReference>
<proteinExistence type="predicted"/>
<evidence type="ECO:0000313" key="2">
    <source>
        <dbReference type="EMBL" id="RRH78500.1"/>
    </source>
</evidence>
<dbReference type="AlphaFoldDB" id="A0A3P3DW69"/>
<dbReference type="SUPFAM" id="SSF55136">
    <property type="entry name" value="Probable bacterial effector-binding domain"/>
    <property type="match status" value="1"/>
</dbReference>
<protein>
    <recommendedName>
        <fullName evidence="1">AraC effector-binding domain-containing protein</fullName>
    </recommendedName>
</protein>
<keyword evidence="3" id="KW-1185">Reference proteome</keyword>
<dbReference type="PANTHER" id="PTHR40055">
    <property type="entry name" value="TRANSCRIPTIONAL REGULATOR YGIV-RELATED"/>
    <property type="match status" value="1"/>
</dbReference>